<dbReference type="CDD" id="cd11524">
    <property type="entry name" value="SYLF"/>
    <property type="match status" value="1"/>
</dbReference>
<dbReference type="STRING" id="914237.A0A1E1K066"/>
<comment type="caution">
    <text evidence="3">The sequence shown here is derived from an EMBL/GenBank/DDBJ whole genome shotgun (WGS) entry which is preliminary data.</text>
</comment>
<feature type="compositionally biased region" description="Basic and acidic residues" evidence="1">
    <location>
        <begin position="333"/>
        <end position="345"/>
    </location>
</feature>
<evidence type="ECO:0000313" key="4">
    <source>
        <dbReference type="Proteomes" id="UP000178129"/>
    </source>
</evidence>
<dbReference type="InterPro" id="IPR051702">
    <property type="entry name" value="SH3_domain_YSC84-like"/>
</dbReference>
<dbReference type="PANTHER" id="PTHR15629:SF8">
    <property type="entry name" value="DUF500 DOMAIN PROTEIN (AFU_ORTHOLOGUE AFUA_5G07310)"/>
    <property type="match status" value="1"/>
</dbReference>
<feature type="compositionally biased region" description="Basic and acidic residues" evidence="1">
    <location>
        <begin position="513"/>
        <end position="530"/>
    </location>
</feature>
<feature type="region of interest" description="Disordered" evidence="1">
    <location>
        <begin position="323"/>
        <end position="530"/>
    </location>
</feature>
<evidence type="ECO:0000313" key="3">
    <source>
        <dbReference type="EMBL" id="CZS91401.1"/>
    </source>
</evidence>
<gene>
    <name evidence="3" type="ORF">RCO7_07107</name>
</gene>
<dbReference type="Pfam" id="PF04366">
    <property type="entry name" value="Ysc84"/>
    <property type="match status" value="1"/>
</dbReference>
<organism evidence="3 4">
    <name type="scientific">Rhynchosporium graminicola</name>
    <dbReference type="NCBI Taxonomy" id="2792576"/>
    <lineage>
        <taxon>Eukaryota</taxon>
        <taxon>Fungi</taxon>
        <taxon>Dikarya</taxon>
        <taxon>Ascomycota</taxon>
        <taxon>Pezizomycotina</taxon>
        <taxon>Leotiomycetes</taxon>
        <taxon>Helotiales</taxon>
        <taxon>Ploettnerulaceae</taxon>
        <taxon>Rhynchosporium</taxon>
    </lineage>
</organism>
<feature type="compositionally biased region" description="Polar residues" evidence="1">
    <location>
        <begin position="414"/>
        <end position="437"/>
    </location>
</feature>
<dbReference type="PANTHER" id="PTHR15629">
    <property type="entry name" value="SH3YL1 PROTEIN"/>
    <property type="match status" value="1"/>
</dbReference>
<proteinExistence type="predicted"/>
<feature type="domain" description="Ysc84 actin-binding" evidence="2">
    <location>
        <begin position="183"/>
        <end position="309"/>
    </location>
</feature>
<dbReference type="GO" id="GO:0035091">
    <property type="term" value="F:phosphatidylinositol binding"/>
    <property type="evidence" value="ECO:0007669"/>
    <property type="project" value="TreeGrafter"/>
</dbReference>
<feature type="compositionally biased region" description="Polar residues" evidence="1">
    <location>
        <begin position="373"/>
        <end position="402"/>
    </location>
</feature>
<evidence type="ECO:0000259" key="2">
    <source>
        <dbReference type="Pfam" id="PF04366"/>
    </source>
</evidence>
<keyword evidence="4" id="KW-1185">Reference proteome</keyword>
<dbReference type="InterPro" id="IPR007461">
    <property type="entry name" value="Ysc84_actin-binding"/>
</dbReference>
<sequence length="530" mass="55597">MPVWDKAKHSSKAAFDKGWAAFEKLGAPVNNFTNKIGSEAFWPQGLGPESDKAARILKSFCKDGFYKEENTATRSTTTVPAVAGNPAGVILATGLPATGASATNVSNTGTPVVSTSPPTSPGPKGKPKVLVKIPQKVIQNCVGLAIFTVMRTGLWVSGAGGSGVLIARKDDGNWGPPSGILIHTLGVGFMAGIDIYDCVIVINNRKALEAFKTMRVSLGGELSVVAGPLGAGGVLEAELIKNSKKPIFSYVKSRGLYGGLQIDGTIIVERNDENAKFYGERLPISNILAGQVKTIPVQTKMLMEVVKQAEGRTDVDPVVLEQASHVPPPSDLEVEKMSEPTHDQKVSFAPPPNYGSVPVGTNGAGLNDEKTGYGNQQAYGVPTYNQGEPSSYYTGQQNQTAPNYDDHSYFGAQPTGTSQYPPGSSTSPLQNPPSQHTSAAAGSAGSDGFPPYDPTLYEAPTPLPTHDAHPLPLGQNPVIGGTGSGFAPPPGPPPAQGLQRTDSGFPVPPPRSPRRDVQDKQDLDGPPRYA</sequence>
<feature type="region of interest" description="Disordered" evidence="1">
    <location>
        <begin position="106"/>
        <end position="127"/>
    </location>
</feature>
<accession>A0A1E1K066</accession>
<dbReference type="AlphaFoldDB" id="A0A1E1K066"/>
<dbReference type="InParanoid" id="A0A1E1K066"/>
<protein>
    <submittedName>
        <fullName evidence="3">Related to LSB3-possible role in the regulation of actin cytoskeletal organization</fullName>
    </submittedName>
</protein>
<dbReference type="Proteomes" id="UP000178129">
    <property type="component" value="Unassembled WGS sequence"/>
</dbReference>
<reference evidence="4" key="1">
    <citation type="submission" date="2016-03" db="EMBL/GenBank/DDBJ databases">
        <authorList>
            <person name="Ploux O."/>
        </authorList>
    </citation>
    <scope>NUCLEOTIDE SEQUENCE [LARGE SCALE GENOMIC DNA]</scope>
    <source>
        <strain evidence="4">UK7</strain>
    </source>
</reference>
<feature type="compositionally biased region" description="Low complexity" evidence="1">
    <location>
        <begin position="438"/>
        <end position="448"/>
    </location>
</feature>
<name>A0A1E1K066_9HELO</name>
<evidence type="ECO:0000256" key="1">
    <source>
        <dbReference type="SAM" id="MobiDB-lite"/>
    </source>
</evidence>
<dbReference type="EMBL" id="FJUW01000004">
    <property type="protein sequence ID" value="CZS91401.1"/>
    <property type="molecule type" value="Genomic_DNA"/>
</dbReference>